<keyword evidence="1" id="KW-0732">Signal</keyword>
<name>A0A979FMA9_HYAAZ</name>
<protein>
    <submittedName>
        <fullName evidence="3">Uncharacterized protein LOC125178359</fullName>
    </submittedName>
</protein>
<evidence type="ECO:0000256" key="1">
    <source>
        <dbReference type="SAM" id="SignalP"/>
    </source>
</evidence>
<feature type="chain" id="PRO_5036963296" evidence="1">
    <location>
        <begin position="29"/>
        <end position="205"/>
    </location>
</feature>
<reference evidence="3" key="1">
    <citation type="submission" date="2025-08" db="UniProtKB">
        <authorList>
            <consortium name="RefSeq"/>
        </authorList>
    </citation>
    <scope>IDENTIFICATION</scope>
    <source>
        <tissue evidence="3">Whole organism</tissue>
    </source>
</reference>
<dbReference type="Proteomes" id="UP000694843">
    <property type="component" value="Unplaced"/>
</dbReference>
<sequence>MQGVWGSFRLVNLLASQLSLLAPPPSAGMPASLLHCAGLCLQDERCGGVAWLDNDPQSCRFVVDSTVPGATATLVSSAYAILSTDSSATVVEIPFSGTSWQQAYDFCSGIGLRLVPYPVSLKDRAVMSIRSKTWVSVDLQRRSNGSYTALSSSLVLPANYPFPWYLKNPHYGMEKCLIVGNFPLAVYDFECSILDTAPKSTLCVV</sequence>
<dbReference type="AlphaFoldDB" id="A0A979FMA9"/>
<accession>A0A979FMA9</accession>
<dbReference type="InterPro" id="IPR016187">
    <property type="entry name" value="CTDL_fold"/>
</dbReference>
<evidence type="ECO:0000313" key="2">
    <source>
        <dbReference type="Proteomes" id="UP000694843"/>
    </source>
</evidence>
<dbReference type="RefSeq" id="XP_047737867.1">
    <property type="nucleotide sequence ID" value="XM_047881911.1"/>
</dbReference>
<keyword evidence="2" id="KW-1185">Reference proteome</keyword>
<dbReference type="SUPFAM" id="SSF56436">
    <property type="entry name" value="C-type lectin-like"/>
    <property type="match status" value="1"/>
</dbReference>
<dbReference type="OrthoDB" id="6393835at2759"/>
<feature type="signal peptide" evidence="1">
    <location>
        <begin position="1"/>
        <end position="28"/>
    </location>
</feature>
<evidence type="ECO:0000313" key="3">
    <source>
        <dbReference type="RefSeq" id="XP_047737867.1"/>
    </source>
</evidence>
<organism evidence="2 3">
    <name type="scientific">Hyalella azteca</name>
    <name type="common">Amphipod</name>
    <dbReference type="NCBI Taxonomy" id="294128"/>
    <lineage>
        <taxon>Eukaryota</taxon>
        <taxon>Metazoa</taxon>
        <taxon>Ecdysozoa</taxon>
        <taxon>Arthropoda</taxon>
        <taxon>Crustacea</taxon>
        <taxon>Multicrustacea</taxon>
        <taxon>Malacostraca</taxon>
        <taxon>Eumalacostraca</taxon>
        <taxon>Peracarida</taxon>
        <taxon>Amphipoda</taxon>
        <taxon>Senticaudata</taxon>
        <taxon>Talitrida</taxon>
        <taxon>Talitroidea</taxon>
        <taxon>Hyalellidae</taxon>
        <taxon>Hyalella</taxon>
    </lineage>
</organism>
<dbReference type="GeneID" id="125178359"/>
<dbReference type="KEGG" id="hazt:125178359"/>
<gene>
    <name evidence="3" type="primary">LOC125178359</name>
</gene>
<proteinExistence type="predicted"/>